<dbReference type="PIRSF" id="PIRSF006171">
    <property type="entry name" value="RR_citrat_malat"/>
    <property type="match status" value="1"/>
</dbReference>
<keyword evidence="8 9" id="KW-0804">Transcription</keyword>
<proteinExistence type="predicted"/>
<comment type="subcellular location">
    <subcellularLocation>
        <location evidence="1 9">Cytoplasm</location>
    </subcellularLocation>
</comment>
<evidence type="ECO:0000256" key="8">
    <source>
        <dbReference type="ARBA" id="ARBA00023163"/>
    </source>
</evidence>
<evidence type="ECO:0000256" key="10">
    <source>
        <dbReference type="PROSITE-ProRule" id="PRU00169"/>
    </source>
</evidence>
<dbReference type="Pfam" id="PF09339">
    <property type="entry name" value="HTH_IclR"/>
    <property type="match status" value="1"/>
</dbReference>
<evidence type="ECO:0000256" key="7">
    <source>
        <dbReference type="ARBA" id="ARBA00023159"/>
    </source>
</evidence>
<dbReference type="GO" id="GO:0003677">
    <property type="term" value="F:DNA binding"/>
    <property type="evidence" value="ECO:0007669"/>
    <property type="project" value="UniProtKB-KW"/>
</dbReference>
<dbReference type="InterPro" id="IPR011006">
    <property type="entry name" value="CheY-like_superfamily"/>
</dbReference>
<keyword evidence="6 9" id="KW-0238">DNA-binding</keyword>
<dbReference type="GO" id="GO:0003700">
    <property type="term" value="F:DNA-binding transcription factor activity"/>
    <property type="evidence" value="ECO:0007669"/>
    <property type="project" value="InterPro"/>
</dbReference>
<dbReference type="GO" id="GO:0000156">
    <property type="term" value="F:phosphorelay response regulator activity"/>
    <property type="evidence" value="ECO:0007669"/>
    <property type="project" value="TreeGrafter"/>
</dbReference>
<evidence type="ECO:0000313" key="13">
    <source>
        <dbReference type="Proteomes" id="UP000005143"/>
    </source>
</evidence>
<dbReference type="InterPro" id="IPR024187">
    <property type="entry name" value="Sig_transdc_resp-reg_cit/mal"/>
</dbReference>
<dbReference type="PROSITE" id="PS50110">
    <property type="entry name" value="RESPONSE_REGULATORY"/>
    <property type="match status" value="1"/>
</dbReference>
<name>H0EBP6_9ACTN</name>
<organism evidence="12 13">
    <name type="scientific">Patulibacter medicamentivorans</name>
    <dbReference type="NCBI Taxonomy" id="1097667"/>
    <lineage>
        <taxon>Bacteria</taxon>
        <taxon>Bacillati</taxon>
        <taxon>Actinomycetota</taxon>
        <taxon>Thermoleophilia</taxon>
        <taxon>Solirubrobacterales</taxon>
        <taxon>Patulibacteraceae</taxon>
        <taxon>Patulibacter</taxon>
    </lineage>
</organism>
<dbReference type="PATRIC" id="fig|1097667.3.peg.4240"/>
<feature type="modified residue" description="4-aspartylphosphate" evidence="10">
    <location>
        <position position="54"/>
    </location>
</feature>
<evidence type="ECO:0000313" key="12">
    <source>
        <dbReference type="EMBL" id="EHN08908.1"/>
    </source>
</evidence>
<dbReference type="Proteomes" id="UP000005143">
    <property type="component" value="Unassembled WGS sequence"/>
</dbReference>
<gene>
    <name evidence="12" type="ORF">PAI11_42790</name>
</gene>
<dbReference type="GO" id="GO:0005737">
    <property type="term" value="C:cytoplasm"/>
    <property type="evidence" value="ECO:0007669"/>
    <property type="project" value="UniProtKB-SubCell"/>
</dbReference>
<evidence type="ECO:0000256" key="9">
    <source>
        <dbReference type="PIRNR" id="PIRNR006171"/>
    </source>
</evidence>
<dbReference type="EMBL" id="AGUD01000313">
    <property type="protein sequence ID" value="EHN08908.1"/>
    <property type="molecule type" value="Genomic_DNA"/>
</dbReference>
<dbReference type="OrthoDB" id="7187989at2"/>
<dbReference type="PANTHER" id="PTHR45526:SF1">
    <property type="entry name" value="TRANSCRIPTIONAL REGULATORY PROTEIN DCUR-RELATED"/>
    <property type="match status" value="1"/>
</dbReference>
<accession>H0EBP6</accession>
<dbReference type="PANTHER" id="PTHR45526">
    <property type="entry name" value="TRANSCRIPTIONAL REGULATORY PROTEIN DPIA"/>
    <property type="match status" value="1"/>
</dbReference>
<evidence type="ECO:0000256" key="2">
    <source>
        <dbReference type="ARBA" id="ARBA00022490"/>
    </source>
</evidence>
<evidence type="ECO:0000256" key="3">
    <source>
        <dbReference type="ARBA" id="ARBA00022553"/>
    </source>
</evidence>
<keyword evidence="7 9" id="KW-0010">Activator</keyword>
<dbReference type="SMART" id="SM00448">
    <property type="entry name" value="REC"/>
    <property type="match status" value="1"/>
</dbReference>
<evidence type="ECO:0000256" key="4">
    <source>
        <dbReference type="ARBA" id="ARBA00023012"/>
    </source>
</evidence>
<dbReference type="RefSeq" id="WP_007579152.1">
    <property type="nucleotide sequence ID" value="NZ_AGUD01000313.1"/>
</dbReference>
<feature type="domain" description="Response regulatory" evidence="11">
    <location>
        <begin position="3"/>
        <end position="123"/>
    </location>
</feature>
<comment type="caution">
    <text evidence="12">The sequence shown here is derived from an EMBL/GenBank/DDBJ whole genome shotgun (WGS) entry which is preliminary data.</text>
</comment>
<dbReference type="Pfam" id="PF00072">
    <property type="entry name" value="Response_reg"/>
    <property type="match status" value="1"/>
</dbReference>
<dbReference type="InterPro" id="IPR036388">
    <property type="entry name" value="WH-like_DNA-bd_sf"/>
</dbReference>
<evidence type="ECO:0000259" key="11">
    <source>
        <dbReference type="PROSITE" id="PS50110"/>
    </source>
</evidence>
<sequence length="227" mass="24745">MIRTLIVDDDAHVADVHRAYVERLDGFAVAAVVHRGTEALEVVAAGGVDLVLLDLYLPDLHGLEVCRRLRAQETPARGPVDVIAVTAARDVRTVHQALGQGVVQYLVKPFTFAAFRDKLERYAAFRSRVVDDREADQATVDALLGGLRGSHAAPLPKGLSKPTYELVAATLREAGEERSAVEVAAACGLSRVTARRYLEHLVGEGRVELGMRYGSSGRPEHRYRWGA</sequence>
<keyword evidence="13" id="KW-1185">Reference proteome</keyword>
<dbReference type="Gene3D" id="1.10.10.10">
    <property type="entry name" value="Winged helix-like DNA-binding domain superfamily/Winged helix DNA-binding domain"/>
    <property type="match status" value="1"/>
</dbReference>
<keyword evidence="5 9" id="KW-0805">Transcription regulation</keyword>
<protein>
    <recommendedName>
        <fullName evidence="9">Transcriptional regulatory protein</fullName>
    </recommendedName>
</protein>
<keyword evidence="4 9" id="KW-0902">Two-component regulatory system</keyword>
<keyword evidence="3 10" id="KW-0597">Phosphoprotein</keyword>
<dbReference type="InterPro" id="IPR051271">
    <property type="entry name" value="2C-system_Tx_regulators"/>
</dbReference>
<evidence type="ECO:0000256" key="6">
    <source>
        <dbReference type="ARBA" id="ARBA00023125"/>
    </source>
</evidence>
<keyword evidence="2 9" id="KW-0963">Cytoplasm</keyword>
<evidence type="ECO:0000256" key="1">
    <source>
        <dbReference type="ARBA" id="ARBA00004496"/>
    </source>
</evidence>
<dbReference type="Gene3D" id="3.40.50.2300">
    <property type="match status" value="1"/>
</dbReference>
<dbReference type="InterPro" id="IPR005471">
    <property type="entry name" value="Tscrpt_reg_IclR_N"/>
</dbReference>
<dbReference type="AlphaFoldDB" id="H0EBP6"/>
<dbReference type="SUPFAM" id="SSF52172">
    <property type="entry name" value="CheY-like"/>
    <property type="match status" value="1"/>
</dbReference>
<reference evidence="12 13" key="1">
    <citation type="journal article" date="2013" name="Biodegradation">
        <title>Quantitative proteomic analysis of ibuprofen-degrading Patulibacter sp. strain I11.</title>
        <authorList>
            <person name="Almeida B."/>
            <person name="Kjeldal H."/>
            <person name="Lolas I."/>
            <person name="Knudsen A.D."/>
            <person name="Carvalho G."/>
            <person name="Nielsen K.L."/>
            <person name="Barreto Crespo M.T."/>
            <person name="Stensballe A."/>
            <person name="Nielsen J.L."/>
        </authorList>
    </citation>
    <scope>NUCLEOTIDE SEQUENCE [LARGE SCALE GENOMIC DNA]</scope>
    <source>
        <strain evidence="12 13">I11</strain>
    </source>
</reference>
<evidence type="ECO:0000256" key="5">
    <source>
        <dbReference type="ARBA" id="ARBA00023015"/>
    </source>
</evidence>
<dbReference type="InterPro" id="IPR001789">
    <property type="entry name" value="Sig_transdc_resp-reg_receiver"/>
</dbReference>